<dbReference type="AlphaFoldDB" id="A0A6A6PY10"/>
<evidence type="ECO:0000259" key="2">
    <source>
        <dbReference type="Pfam" id="PF04424"/>
    </source>
</evidence>
<protein>
    <recommendedName>
        <fullName evidence="2">MINDY deubiquitinase domain-containing protein</fullName>
    </recommendedName>
</protein>
<keyword evidence="4" id="KW-1185">Reference proteome</keyword>
<dbReference type="InterPro" id="IPR033979">
    <property type="entry name" value="MINDY_domain"/>
</dbReference>
<feature type="non-terminal residue" evidence="3">
    <location>
        <position position="364"/>
    </location>
</feature>
<name>A0A6A6PY10_9PEZI</name>
<accession>A0A6A6PY10</accession>
<dbReference type="GeneID" id="54471977"/>
<reference evidence="3" key="1">
    <citation type="journal article" date="2020" name="Stud. Mycol.">
        <title>101 Dothideomycetes genomes: a test case for predicting lifestyles and emergence of pathogens.</title>
        <authorList>
            <person name="Haridas S."/>
            <person name="Albert R."/>
            <person name="Binder M."/>
            <person name="Bloem J."/>
            <person name="Labutti K."/>
            <person name="Salamov A."/>
            <person name="Andreopoulos B."/>
            <person name="Baker S."/>
            <person name="Barry K."/>
            <person name="Bills G."/>
            <person name="Bluhm B."/>
            <person name="Cannon C."/>
            <person name="Castanera R."/>
            <person name="Culley D."/>
            <person name="Daum C."/>
            <person name="Ezra D."/>
            <person name="Gonzalez J."/>
            <person name="Henrissat B."/>
            <person name="Kuo A."/>
            <person name="Liang C."/>
            <person name="Lipzen A."/>
            <person name="Lutzoni F."/>
            <person name="Magnuson J."/>
            <person name="Mondo S."/>
            <person name="Nolan M."/>
            <person name="Ohm R."/>
            <person name="Pangilinan J."/>
            <person name="Park H.-J."/>
            <person name="Ramirez L."/>
            <person name="Alfaro M."/>
            <person name="Sun H."/>
            <person name="Tritt A."/>
            <person name="Yoshinaga Y."/>
            <person name="Zwiers L.-H."/>
            <person name="Turgeon B."/>
            <person name="Goodwin S."/>
            <person name="Spatafora J."/>
            <person name="Crous P."/>
            <person name="Grigoriev I."/>
        </authorList>
    </citation>
    <scope>NUCLEOTIDE SEQUENCE</scope>
    <source>
        <strain evidence="3">CBS 113389</strain>
    </source>
</reference>
<dbReference type="Proteomes" id="UP000799767">
    <property type="component" value="Unassembled WGS sequence"/>
</dbReference>
<dbReference type="OrthoDB" id="10261212at2759"/>
<feature type="region of interest" description="Disordered" evidence="1">
    <location>
        <begin position="1"/>
        <end position="84"/>
    </location>
</feature>
<proteinExistence type="predicted"/>
<sequence>MKRQTGEVRTPQALPPKAPQESDYQPPIGPPPAVQSSSVNHEQSAAAPLRLASVQTSSQPSPSRASPPVPDTPGTKLQKQRNTTYQIRHVNWLDESRDGKLPSAGLRNSPIMTQNANGPCPLLALVNALVLTTPPDAETSLIETLRTREQISLGLLLDAVFDELVSNRREGSSEKLPDVSELYSFLLALHTGMNVNPRFHKTGAFEETMEMRLYSTFNIPLIHGWTAPTDTPAYEAFLRSAQTFEDAQNIQFMESDLEEKMRSEGLSAQETQTLEDIHVIKSFLNTWPTQLTDYGLETMSKSLRPGQVAILFRNDHFSTLYKEPNHGALMTLVTDAGYAGHDEIVWESLVDVNGAASEMFSGDF</sequence>
<dbReference type="RefSeq" id="XP_033591178.1">
    <property type="nucleotide sequence ID" value="XM_033730975.1"/>
</dbReference>
<organism evidence="3 4">
    <name type="scientific">Neohortaea acidophila</name>
    <dbReference type="NCBI Taxonomy" id="245834"/>
    <lineage>
        <taxon>Eukaryota</taxon>
        <taxon>Fungi</taxon>
        <taxon>Dikarya</taxon>
        <taxon>Ascomycota</taxon>
        <taxon>Pezizomycotina</taxon>
        <taxon>Dothideomycetes</taxon>
        <taxon>Dothideomycetidae</taxon>
        <taxon>Mycosphaerellales</taxon>
        <taxon>Teratosphaeriaceae</taxon>
        <taxon>Neohortaea</taxon>
    </lineage>
</organism>
<dbReference type="GO" id="GO:0071944">
    <property type="term" value="C:cell periphery"/>
    <property type="evidence" value="ECO:0007669"/>
    <property type="project" value="TreeGrafter"/>
</dbReference>
<evidence type="ECO:0000313" key="4">
    <source>
        <dbReference type="Proteomes" id="UP000799767"/>
    </source>
</evidence>
<feature type="domain" description="MINDY deubiquitinase" evidence="2">
    <location>
        <begin position="84"/>
        <end position="364"/>
    </location>
</feature>
<dbReference type="Pfam" id="PF04424">
    <property type="entry name" value="MINDY_DUB"/>
    <property type="match status" value="1"/>
</dbReference>
<dbReference type="PANTHER" id="PTHR18063:SF6">
    <property type="entry name" value="UBIQUITIN CARBOXYL-TERMINAL HYDROLASE"/>
    <property type="match status" value="1"/>
</dbReference>
<dbReference type="GO" id="GO:1990380">
    <property type="term" value="F:K48-linked deubiquitinase activity"/>
    <property type="evidence" value="ECO:0007669"/>
    <property type="project" value="InterPro"/>
</dbReference>
<gene>
    <name evidence="3" type="ORF">BDY17DRAFT_249423</name>
</gene>
<dbReference type="GO" id="GO:0005829">
    <property type="term" value="C:cytosol"/>
    <property type="evidence" value="ECO:0007669"/>
    <property type="project" value="TreeGrafter"/>
</dbReference>
<evidence type="ECO:0000256" key="1">
    <source>
        <dbReference type="SAM" id="MobiDB-lite"/>
    </source>
</evidence>
<dbReference type="GO" id="GO:0004843">
    <property type="term" value="F:cysteine-type deubiquitinase activity"/>
    <property type="evidence" value="ECO:0007669"/>
    <property type="project" value="InterPro"/>
</dbReference>
<feature type="compositionally biased region" description="Polar residues" evidence="1">
    <location>
        <begin position="34"/>
        <end position="43"/>
    </location>
</feature>
<dbReference type="GO" id="GO:0071108">
    <property type="term" value="P:protein K48-linked deubiquitination"/>
    <property type="evidence" value="ECO:0007669"/>
    <property type="project" value="TreeGrafter"/>
</dbReference>
<dbReference type="GO" id="GO:0016807">
    <property type="term" value="F:cysteine-type carboxypeptidase activity"/>
    <property type="evidence" value="ECO:0007669"/>
    <property type="project" value="TreeGrafter"/>
</dbReference>
<dbReference type="PANTHER" id="PTHR18063">
    <property type="entry name" value="NF-E2 INDUCIBLE PROTEIN"/>
    <property type="match status" value="1"/>
</dbReference>
<dbReference type="InterPro" id="IPR007518">
    <property type="entry name" value="MINDY"/>
</dbReference>
<dbReference type="EMBL" id="MU001634">
    <property type="protein sequence ID" value="KAF2484609.1"/>
    <property type="molecule type" value="Genomic_DNA"/>
</dbReference>
<evidence type="ECO:0000313" key="3">
    <source>
        <dbReference type="EMBL" id="KAF2484609.1"/>
    </source>
</evidence>
<feature type="compositionally biased region" description="Polar residues" evidence="1">
    <location>
        <begin position="75"/>
        <end position="84"/>
    </location>
</feature>